<feature type="region of interest" description="Disordered" evidence="1">
    <location>
        <begin position="74"/>
        <end position="97"/>
    </location>
</feature>
<name>A0A1V4ARN3_9BACT</name>
<feature type="compositionally biased region" description="Basic residues" evidence="1">
    <location>
        <begin position="86"/>
        <end position="97"/>
    </location>
</feature>
<organism evidence="2 3">
    <name type="scientific">Candidatus Brocadia carolinensis</name>
    <dbReference type="NCBI Taxonomy" id="1004156"/>
    <lineage>
        <taxon>Bacteria</taxon>
        <taxon>Pseudomonadati</taxon>
        <taxon>Planctomycetota</taxon>
        <taxon>Candidatus Brocadiia</taxon>
        <taxon>Candidatus Brocadiales</taxon>
        <taxon>Candidatus Brocadiaceae</taxon>
        <taxon>Candidatus Brocadia</taxon>
    </lineage>
</organism>
<evidence type="ECO:0000313" key="2">
    <source>
        <dbReference type="EMBL" id="OOP55756.1"/>
    </source>
</evidence>
<proteinExistence type="predicted"/>
<comment type="caution">
    <text evidence="2">The sequence shown here is derived from an EMBL/GenBank/DDBJ whole genome shotgun (WGS) entry which is preliminary data.</text>
</comment>
<sequence>MWIPADAHLQRQAFFKKLKCYQKAKLSQNIWYRPTRKEPLSFTPQKKQKNLHCSLFFVLLFFLKKKQFPIILTSPGSEDHAGSLRRNNKFKQNHQMR</sequence>
<evidence type="ECO:0000256" key="1">
    <source>
        <dbReference type="SAM" id="MobiDB-lite"/>
    </source>
</evidence>
<dbReference type="EMBL" id="AYTS01000120">
    <property type="protein sequence ID" value="OOP55756.1"/>
    <property type="molecule type" value="Genomic_DNA"/>
</dbReference>
<dbReference type="Proteomes" id="UP000189681">
    <property type="component" value="Unassembled WGS sequence"/>
</dbReference>
<protein>
    <submittedName>
        <fullName evidence="2">Uncharacterized protein</fullName>
    </submittedName>
</protein>
<accession>A0A1V4ARN3</accession>
<evidence type="ECO:0000313" key="3">
    <source>
        <dbReference type="Proteomes" id="UP000189681"/>
    </source>
</evidence>
<dbReference type="AlphaFoldDB" id="A0A1V4ARN3"/>
<gene>
    <name evidence="2" type="ORF">AYP45_13010</name>
</gene>
<reference evidence="2 3" key="1">
    <citation type="journal article" date="2017" name="Water Res.">
        <title>Discovery and metagenomic analysis of an anammox bacterial enrichment related to Candidatus "Brocadia caroliniensis" in a full-scale glycerol-fed nitritation-denitritation separate centrate treatment process.</title>
        <authorList>
            <person name="Park H."/>
            <person name="Brotto A.C."/>
            <person name="van Loosdrecht M.C."/>
            <person name="Chandran K."/>
        </authorList>
    </citation>
    <scope>NUCLEOTIDE SEQUENCE [LARGE SCALE GENOMIC DNA]</scope>
    <source>
        <strain evidence="2">26THWARD</strain>
    </source>
</reference>